<organism evidence="1 2">
    <name type="scientific">Carpinus fangiana</name>
    <dbReference type="NCBI Taxonomy" id="176857"/>
    <lineage>
        <taxon>Eukaryota</taxon>
        <taxon>Viridiplantae</taxon>
        <taxon>Streptophyta</taxon>
        <taxon>Embryophyta</taxon>
        <taxon>Tracheophyta</taxon>
        <taxon>Spermatophyta</taxon>
        <taxon>Magnoliopsida</taxon>
        <taxon>eudicotyledons</taxon>
        <taxon>Gunneridae</taxon>
        <taxon>Pentapetalae</taxon>
        <taxon>rosids</taxon>
        <taxon>fabids</taxon>
        <taxon>Fagales</taxon>
        <taxon>Betulaceae</taxon>
        <taxon>Carpinus</taxon>
    </lineage>
</organism>
<proteinExistence type="predicted"/>
<sequence length="62" mass="7141">MRREPHEDSITNSSAAFVMPNVQRFPSISMSFERDDTPILMDDASYIKASEVFSQMRIDDAR</sequence>
<evidence type="ECO:0000313" key="2">
    <source>
        <dbReference type="Proteomes" id="UP000327013"/>
    </source>
</evidence>
<dbReference type="EMBL" id="CM017321">
    <property type="protein sequence ID" value="KAE7999664.1"/>
    <property type="molecule type" value="Genomic_DNA"/>
</dbReference>
<evidence type="ECO:0000313" key="1">
    <source>
        <dbReference type="EMBL" id="KAE7999664.1"/>
    </source>
</evidence>
<protein>
    <submittedName>
        <fullName evidence="1">Uncharacterized protein</fullName>
    </submittedName>
</protein>
<dbReference type="AlphaFoldDB" id="A0A5N6QMQ8"/>
<gene>
    <name evidence="1" type="ORF">FH972_004070</name>
</gene>
<accession>A0A5N6QMQ8</accession>
<dbReference type="OrthoDB" id="1383506at2759"/>
<reference evidence="1 2" key="1">
    <citation type="submission" date="2019-06" db="EMBL/GenBank/DDBJ databases">
        <title>A chromosomal-level reference genome of Carpinus fangiana (Coryloideae, Betulaceae).</title>
        <authorList>
            <person name="Yang X."/>
            <person name="Wang Z."/>
            <person name="Zhang L."/>
            <person name="Hao G."/>
            <person name="Liu J."/>
            <person name="Yang Y."/>
        </authorList>
    </citation>
    <scope>NUCLEOTIDE SEQUENCE [LARGE SCALE GENOMIC DNA]</scope>
    <source>
        <strain evidence="1">Cfa_2016G</strain>
        <tissue evidence="1">Leaf</tissue>
    </source>
</reference>
<keyword evidence="2" id="KW-1185">Reference proteome</keyword>
<name>A0A5N6QMQ8_9ROSI</name>
<dbReference type="Proteomes" id="UP000327013">
    <property type="component" value="Chromosome 1"/>
</dbReference>